<dbReference type="InterPro" id="IPR035979">
    <property type="entry name" value="RBD_domain_sf"/>
</dbReference>
<dbReference type="Pfam" id="PF00076">
    <property type="entry name" value="RRM_1"/>
    <property type="match status" value="1"/>
</dbReference>
<evidence type="ECO:0000259" key="4">
    <source>
        <dbReference type="PROSITE" id="PS50102"/>
    </source>
</evidence>
<dbReference type="Proteomes" id="UP000663843">
    <property type="component" value="Unassembled WGS sequence"/>
</dbReference>
<evidence type="ECO:0000256" key="3">
    <source>
        <dbReference type="SAM" id="MobiDB-lite"/>
    </source>
</evidence>
<evidence type="ECO:0000256" key="1">
    <source>
        <dbReference type="ARBA" id="ARBA00022884"/>
    </source>
</evidence>
<feature type="compositionally biased region" description="Polar residues" evidence="3">
    <location>
        <begin position="1"/>
        <end position="26"/>
    </location>
</feature>
<dbReference type="EMBL" id="CAJMWT010000925">
    <property type="protein sequence ID" value="CAE6364047.1"/>
    <property type="molecule type" value="Genomic_DNA"/>
</dbReference>
<comment type="caution">
    <text evidence="5">The sequence shown here is derived from an EMBL/GenBank/DDBJ whole genome shotgun (WGS) entry which is preliminary data.</text>
</comment>
<evidence type="ECO:0000256" key="2">
    <source>
        <dbReference type="PROSITE-ProRule" id="PRU00176"/>
    </source>
</evidence>
<dbReference type="PROSITE" id="PS50102">
    <property type="entry name" value="RRM"/>
    <property type="match status" value="1"/>
</dbReference>
<protein>
    <recommendedName>
        <fullName evidence="4">RRM domain-containing protein</fullName>
    </recommendedName>
</protein>
<sequence>MDDAWANSTDTTPATATDGWDTTTNNRSDRNPYAEDKVTALPPERESRRSRSHSPGRSGADQRGRDKSGNPGTNLHISGLHPSVTDRHLEDTFSKYGKVEKAQVVYDPHTHESRCFGFVLMSRLSEAETAIENLNGYVLEGSALRVDKVLVAGELGLPHLDAIMVLRNEMNGRICRASMIIATVGMMIETITDEGTIDMTVERNEDMTATAEIGMTGTLAHVGKTGTGIQIVMARDTGTMNGRADSASEEVVTNHGDKRGIFHEPKNLYSTHDCGGDFRMV</sequence>
<dbReference type="SUPFAM" id="SSF54928">
    <property type="entry name" value="RNA-binding domain, RBD"/>
    <property type="match status" value="1"/>
</dbReference>
<dbReference type="InterPro" id="IPR012677">
    <property type="entry name" value="Nucleotide-bd_a/b_plait_sf"/>
</dbReference>
<gene>
    <name evidence="5" type="ORF">RDB_LOCUS14107</name>
</gene>
<feature type="compositionally biased region" description="Basic and acidic residues" evidence="3">
    <location>
        <begin position="27"/>
        <end position="49"/>
    </location>
</feature>
<organism evidence="5 6">
    <name type="scientific">Rhizoctonia solani</name>
    <dbReference type="NCBI Taxonomy" id="456999"/>
    <lineage>
        <taxon>Eukaryota</taxon>
        <taxon>Fungi</taxon>
        <taxon>Dikarya</taxon>
        <taxon>Basidiomycota</taxon>
        <taxon>Agaricomycotina</taxon>
        <taxon>Agaricomycetes</taxon>
        <taxon>Cantharellales</taxon>
        <taxon>Ceratobasidiaceae</taxon>
        <taxon>Rhizoctonia</taxon>
    </lineage>
</organism>
<dbReference type="SMART" id="SM00360">
    <property type="entry name" value="RRM"/>
    <property type="match status" value="1"/>
</dbReference>
<reference evidence="5" key="1">
    <citation type="submission" date="2021-01" db="EMBL/GenBank/DDBJ databases">
        <authorList>
            <person name="Kaushik A."/>
        </authorList>
    </citation>
    <scope>NUCLEOTIDE SEQUENCE</scope>
    <source>
        <strain evidence="5">AG2-2IIIB</strain>
    </source>
</reference>
<dbReference type="GO" id="GO:0003723">
    <property type="term" value="F:RNA binding"/>
    <property type="evidence" value="ECO:0007669"/>
    <property type="project" value="UniProtKB-UniRule"/>
</dbReference>
<proteinExistence type="predicted"/>
<name>A0A8H2WDG4_9AGAM</name>
<dbReference type="AlphaFoldDB" id="A0A8H2WDG4"/>
<evidence type="ECO:0000313" key="5">
    <source>
        <dbReference type="EMBL" id="CAE6364047.1"/>
    </source>
</evidence>
<accession>A0A8H2WDG4</accession>
<keyword evidence="1 2" id="KW-0694">RNA-binding</keyword>
<dbReference type="Gene3D" id="3.30.70.330">
    <property type="match status" value="1"/>
</dbReference>
<feature type="domain" description="RRM" evidence="4">
    <location>
        <begin position="73"/>
        <end position="151"/>
    </location>
</feature>
<evidence type="ECO:0000313" key="6">
    <source>
        <dbReference type="Proteomes" id="UP000663843"/>
    </source>
</evidence>
<dbReference type="InterPro" id="IPR052462">
    <property type="entry name" value="SLIRP/GR-RBP-like"/>
</dbReference>
<dbReference type="InterPro" id="IPR000504">
    <property type="entry name" value="RRM_dom"/>
</dbReference>
<feature type="region of interest" description="Disordered" evidence="3">
    <location>
        <begin position="1"/>
        <end position="84"/>
    </location>
</feature>
<dbReference type="PANTHER" id="PTHR48027">
    <property type="entry name" value="HETEROGENEOUS NUCLEAR RIBONUCLEOPROTEIN 87F-RELATED"/>
    <property type="match status" value="1"/>
</dbReference>